<dbReference type="InterPro" id="IPR003837">
    <property type="entry name" value="GatC"/>
</dbReference>
<dbReference type="GO" id="GO:0070681">
    <property type="term" value="P:glutaminyl-tRNAGln biosynthesis via transamidation"/>
    <property type="evidence" value="ECO:0007669"/>
    <property type="project" value="TreeGrafter"/>
</dbReference>
<name>A0A3A1YQ32_9BURK</name>
<comment type="function">
    <text evidence="1">Allows the formation of correctly charged Asn-tRNA(Asn) or Gln-tRNA(Gln) through the transamidation of misacylated Asp-tRNA(Asn) or Glu-tRNA(Gln) in organisms which lack either or both of asparaginyl-tRNA or glutaminyl-tRNA synthetases. The reaction takes place in the presence of glutamine and ATP through an activated phospho-Asp-tRNA(Asn) or phospho-Glu-tRNA(Gln).</text>
</comment>
<dbReference type="GO" id="GO:0050567">
    <property type="term" value="F:glutaminyl-tRNA synthase (glutamine-hydrolyzing) activity"/>
    <property type="evidence" value="ECO:0007669"/>
    <property type="project" value="UniProtKB-UniRule"/>
</dbReference>
<dbReference type="EMBL" id="NQYH01000009">
    <property type="protein sequence ID" value="RIY40403.1"/>
    <property type="molecule type" value="Genomic_DNA"/>
</dbReference>
<dbReference type="GO" id="GO:0005524">
    <property type="term" value="F:ATP binding"/>
    <property type="evidence" value="ECO:0007669"/>
    <property type="project" value="UniProtKB-KW"/>
</dbReference>
<protein>
    <recommendedName>
        <fullName evidence="1">Aspartyl/glutamyl-tRNA(Asn/Gln) amidotransferase subunit C</fullName>
        <shortName evidence="1">Asp/Glu-ADT subunit C</shortName>
        <ecNumber evidence="1">6.3.5.-</ecNumber>
    </recommendedName>
</protein>
<dbReference type="EMBL" id="NQOU01000007">
    <property type="protein sequence ID" value="RII81877.1"/>
    <property type="molecule type" value="Genomic_DNA"/>
</dbReference>
<comment type="catalytic activity">
    <reaction evidence="1">
        <text>L-aspartyl-tRNA(Asn) + L-glutamine + ATP + H2O = L-asparaginyl-tRNA(Asn) + L-glutamate + ADP + phosphate + 2 H(+)</text>
        <dbReference type="Rhea" id="RHEA:14513"/>
        <dbReference type="Rhea" id="RHEA-COMP:9674"/>
        <dbReference type="Rhea" id="RHEA-COMP:9677"/>
        <dbReference type="ChEBI" id="CHEBI:15377"/>
        <dbReference type="ChEBI" id="CHEBI:15378"/>
        <dbReference type="ChEBI" id="CHEBI:29985"/>
        <dbReference type="ChEBI" id="CHEBI:30616"/>
        <dbReference type="ChEBI" id="CHEBI:43474"/>
        <dbReference type="ChEBI" id="CHEBI:58359"/>
        <dbReference type="ChEBI" id="CHEBI:78515"/>
        <dbReference type="ChEBI" id="CHEBI:78516"/>
        <dbReference type="ChEBI" id="CHEBI:456216"/>
    </reaction>
</comment>
<keyword evidence="1" id="KW-0648">Protein biosynthesis</keyword>
<evidence type="ECO:0000313" key="2">
    <source>
        <dbReference type="EMBL" id="RII81877.1"/>
    </source>
</evidence>
<comment type="catalytic activity">
    <reaction evidence="1">
        <text>L-glutamyl-tRNA(Gln) + L-glutamine + ATP + H2O = L-glutaminyl-tRNA(Gln) + L-glutamate + ADP + phosphate + H(+)</text>
        <dbReference type="Rhea" id="RHEA:17521"/>
        <dbReference type="Rhea" id="RHEA-COMP:9681"/>
        <dbReference type="Rhea" id="RHEA-COMP:9684"/>
        <dbReference type="ChEBI" id="CHEBI:15377"/>
        <dbReference type="ChEBI" id="CHEBI:15378"/>
        <dbReference type="ChEBI" id="CHEBI:29985"/>
        <dbReference type="ChEBI" id="CHEBI:30616"/>
        <dbReference type="ChEBI" id="CHEBI:43474"/>
        <dbReference type="ChEBI" id="CHEBI:58359"/>
        <dbReference type="ChEBI" id="CHEBI:78520"/>
        <dbReference type="ChEBI" id="CHEBI:78521"/>
        <dbReference type="ChEBI" id="CHEBI:456216"/>
    </reaction>
</comment>
<evidence type="ECO:0000313" key="3">
    <source>
        <dbReference type="EMBL" id="RIY40403.1"/>
    </source>
</evidence>
<dbReference type="AlphaFoldDB" id="A0A3A1YQ32"/>
<dbReference type="Proteomes" id="UP000266483">
    <property type="component" value="Unassembled WGS sequence"/>
</dbReference>
<proteinExistence type="inferred from homology"/>
<reference evidence="4 5" key="1">
    <citation type="submission" date="2017-08" db="EMBL/GenBank/DDBJ databases">
        <title>Pusillimonas indicus sp. nov., a member of the family Alcaligenaceae isolated from surface seawater.</title>
        <authorList>
            <person name="Li J."/>
        </authorList>
    </citation>
    <scope>NUCLEOTIDE SEQUENCE [LARGE SCALE GENOMIC DNA]</scope>
    <source>
        <strain evidence="2 5">17-4A</strain>
        <strain evidence="3 4">L52-1-41</strain>
    </source>
</reference>
<keyword evidence="3" id="KW-0808">Transferase</keyword>
<comment type="subunit">
    <text evidence="1">Heterotrimer of A, B and C subunits.</text>
</comment>
<evidence type="ECO:0000313" key="5">
    <source>
        <dbReference type="Proteomes" id="UP000266483"/>
    </source>
</evidence>
<keyword evidence="1" id="KW-0547">Nucleotide-binding</keyword>
<dbReference type="Pfam" id="PF02686">
    <property type="entry name" value="GatC"/>
    <property type="match status" value="1"/>
</dbReference>
<dbReference type="NCBIfam" id="TIGR00135">
    <property type="entry name" value="gatC"/>
    <property type="match status" value="1"/>
</dbReference>
<evidence type="ECO:0000313" key="4">
    <source>
        <dbReference type="Proteomes" id="UP000266206"/>
    </source>
</evidence>
<keyword evidence="1" id="KW-0436">Ligase</keyword>
<dbReference type="PANTHER" id="PTHR15004:SF0">
    <property type="entry name" value="GLUTAMYL-TRNA(GLN) AMIDOTRANSFERASE SUBUNIT C, MITOCHONDRIAL"/>
    <property type="match status" value="1"/>
</dbReference>
<dbReference type="RefSeq" id="WP_119442923.1">
    <property type="nucleotide sequence ID" value="NZ_CP170494.1"/>
</dbReference>
<dbReference type="EC" id="6.3.5.-" evidence="1"/>
<dbReference type="GO" id="GO:0006450">
    <property type="term" value="P:regulation of translational fidelity"/>
    <property type="evidence" value="ECO:0007669"/>
    <property type="project" value="InterPro"/>
</dbReference>
<comment type="similarity">
    <text evidence="1">Belongs to the GatC family.</text>
</comment>
<sequence length="102" mass="11121">MAITQDDVSRVARLARIALSDTEQARMESELNGILGLIEQLQAVDTTGIEPMAHPLSAHQDIHARLREDVAAPTQTTGQRDHLMANAPANEEGLFLVPKVIE</sequence>
<keyword evidence="5" id="KW-1185">Reference proteome</keyword>
<evidence type="ECO:0000256" key="1">
    <source>
        <dbReference type="HAMAP-Rule" id="MF_00122"/>
    </source>
</evidence>
<dbReference type="PANTHER" id="PTHR15004">
    <property type="entry name" value="GLUTAMYL-TRNA(GLN) AMIDOTRANSFERASE SUBUNIT C, MITOCHONDRIAL"/>
    <property type="match status" value="1"/>
</dbReference>
<accession>A0A3A1YQ32</accession>
<dbReference type="Gene3D" id="1.10.20.60">
    <property type="entry name" value="Glu-tRNAGln amidotransferase C subunit, N-terminal domain"/>
    <property type="match status" value="1"/>
</dbReference>
<dbReference type="InterPro" id="IPR036113">
    <property type="entry name" value="Asp/Glu-ADT_sf_sub_c"/>
</dbReference>
<organism evidence="3 4">
    <name type="scientific">Neopusillimonas maritima</name>
    <dbReference type="NCBI Taxonomy" id="2026239"/>
    <lineage>
        <taxon>Bacteria</taxon>
        <taxon>Pseudomonadati</taxon>
        <taxon>Pseudomonadota</taxon>
        <taxon>Betaproteobacteria</taxon>
        <taxon>Burkholderiales</taxon>
        <taxon>Alcaligenaceae</taxon>
        <taxon>Neopusillimonas</taxon>
    </lineage>
</organism>
<keyword evidence="1" id="KW-0067">ATP-binding</keyword>
<dbReference type="GO" id="GO:0016740">
    <property type="term" value="F:transferase activity"/>
    <property type="evidence" value="ECO:0007669"/>
    <property type="project" value="UniProtKB-KW"/>
</dbReference>
<comment type="caution">
    <text evidence="3">The sequence shown here is derived from an EMBL/GenBank/DDBJ whole genome shotgun (WGS) entry which is preliminary data.</text>
</comment>
<dbReference type="OrthoDB" id="9794326at2"/>
<gene>
    <name evidence="1" type="primary">gatC</name>
    <name evidence="2" type="ORF">CJO09_14030</name>
    <name evidence="3" type="ORF">CJP73_11100</name>
</gene>
<dbReference type="GO" id="GO:0006412">
    <property type="term" value="P:translation"/>
    <property type="evidence" value="ECO:0007669"/>
    <property type="project" value="UniProtKB-UniRule"/>
</dbReference>
<dbReference type="SUPFAM" id="SSF141000">
    <property type="entry name" value="Glu-tRNAGln amidotransferase C subunit"/>
    <property type="match status" value="1"/>
</dbReference>
<dbReference type="Proteomes" id="UP000266206">
    <property type="component" value="Unassembled WGS sequence"/>
</dbReference>
<dbReference type="HAMAP" id="MF_00122">
    <property type="entry name" value="GatC"/>
    <property type="match status" value="1"/>
</dbReference>